<evidence type="ECO:0000259" key="3">
    <source>
        <dbReference type="Pfam" id="PF00326"/>
    </source>
</evidence>
<dbReference type="AlphaFoldDB" id="A0A7W2KYL8"/>
<dbReference type="PANTHER" id="PTHR48081">
    <property type="entry name" value="AB HYDROLASE SUPERFAMILY PROTEIN C4A8.06C"/>
    <property type="match status" value="1"/>
</dbReference>
<comment type="caution">
    <text evidence="4">The sequence shown here is derived from an EMBL/GenBank/DDBJ whole genome shotgun (WGS) entry which is preliminary data.</text>
</comment>
<accession>A0A7W2KYL8</accession>
<dbReference type="InterPro" id="IPR001375">
    <property type="entry name" value="Peptidase_S9_cat"/>
</dbReference>
<dbReference type="GO" id="GO:0008236">
    <property type="term" value="F:serine-type peptidase activity"/>
    <property type="evidence" value="ECO:0007669"/>
    <property type="project" value="InterPro"/>
</dbReference>
<dbReference type="PANTHER" id="PTHR48081:SF6">
    <property type="entry name" value="PEPTIDASE S9 PROLYL OLIGOPEPTIDASE CATALYTIC DOMAIN-CONTAINING PROTEIN"/>
    <property type="match status" value="1"/>
</dbReference>
<protein>
    <submittedName>
        <fullName evidence="4">Alpha/beta hydrolase</fullName>
    </submittedName>
</protein>
<gene>
    <name evidence="4" type="ORF">H4C47_04450</name>
</gene>
<dbReference type="EMBL" id="JACGDG010000003">
    <property type="protein sequence ID" value="MBA6114981.1"/>
    <property type="molecule type" value="Genomic_DNA"/>
</dbReference>
<dbReference type="Gene3D" id="3.40.50.1820">
    <property type="entry name" value="alpha/beta hydrolase"/>
    <property type="match status" value="1"/>
</dbReference>
<proteinExistence type="predicted"/>
<keyword evidence="2" id="KW-0732">Signal</keyword>
<organism evidence="4 5">
    <name type="scientific">Pseudomonas putida</name>
    <name type="common">Arthrobacter siderocapsulatus</name>
    <dbReference type="NCBI Taxonomy" id="303"/>
    <lineage>
        <taxon>Bacteria</taxon>
        <taxon>Pseudomonadati</taxon>
        <taxon>Pseudomonadota</taxon>
        <taxon>Gammaproteobacteria</taxon>
        <taxon>Pseudomonadales</taxon>
        <taxon>Pseudomonadaceae</taxon>
        <taxon>Pseudomonas</taxon>
    </lineage>
</organism>
<dbReference type="RefSeq" id="WP_176513618.1">
    <property type="nucleotide sequence ID" value="NZ_CP060529.1"/>
</dbReference>
<dbReference type="InterPro" id="IPR050300">
    <property type="entry name" value="GDXG_lipolytic_enzyme"/>
</dbReference>
<evidence type="ECO:0000313" key="4">
    <source>
        <dbReference type="EMBL" id="MBA6114981.1"/>
    </source>
</evidence>
<name>A0A7W2KYL8_PSEPU</name>
<feature type="domain" description="Peptidase S9 prolyl oligopeptidase catalytic" evidence="3">
    <location>
        <begin position="147"/>
        <end position="299"/>
    </location>
</feature>
<feature type="signal peptide" evidence="2">
    <location>
        <begin position="1"/>
        <end position="24"/>
    </location>
</feature>
<reference evidence="4 5" key="1">
    <citation type="submission" date="2020-07" db="EMBL/GenBank/DDBJ databases">
        <title>Diversity of carbapenemase encoding genes among Pseudomonas putida group clinical isolates in a tertiary Brazilian hospital.</title>
        <authorList>
            <person name="Alberto-Lei F."/>
            <person name="Nodari C.S."/>
            <person name="Streling A.P."/>
            <person name="Paulino J.T."/>
            <person name="Bessa-Neto F.O."/>
            <person name="Cayo R."/>
            <person name="Gales A.C."/>
        </authorList>
    </citation>
    <scope>NUCLEOTIDE SEQUENCE [LARGE SCALE GENOMIC DNA]</scope>
    <source>
        <strain evidence="4 5">12464</strain>
    </source>
</reference>
<sequence length="303" mass="32979">MKRRQFCMGTAAALLAVRFSTVNANALTQEDARLPLWNNLPHGNGGPTGAEEVSNKGAFRHISRPSLLVFKPTMSNGKAVLIAAGGGYKRIEIGTEALPAAHWLTARGYTAYVLVYRLPSESWQDASLVALQDAQRALRIVRSRHPQVSVLGFSAGGHLLGMAATRPDLQSYPAQDALDASPAYADGAALIYPIITLEAPYTHTSTYHVLLGKAASPEEERKWSVQPGVNRHTPPMFLVQAEDDPISDPQNTLIMAAACEREHVPVEMHRYSTGGHGFGMGRPGTPTVEWPAHYEAWLRRVGR</sequence>
<dbReference type="InterPro" id="IPR029058">
    <property type="entry name" value="AB_hydrolase_fold"/>
</dbReference>
<dbReference type="SUPFAM" id="SSF53474">
    <property type="entry name" value="alpha/beta-Hydrolases"/>
    <property type="match status" value="1"/>
</dbReference>
<dbReference type="GO" id="GO:0006508">
    <property type="term" value="P:proteolysis"/>
    <property type="evidence" value="ECO:0007669"/>
    <property type="project" value="InterPro"/>
</dbReference>
<feature type="chain" id="PRO_5030540649" evidence="2">
    <location>
        <begin position="25"/>
        <end position="303"/>
    </location>
</feature>
<evidence type="ECO:0000256" key="2">
    <source>
        <dbReference type="SAM" id="SignalP"/>
    </source>
</evidence>
<dbReference type="Pfam" id="PF00326">
    <property type="entry name" value="Peptidase_S9"/>
    <property type="match status" value="1"/>
</dbReference>
<evidence type="ECO:0000256" key="1">
    <source>
        <dbReference type="ARBA" id="ARBA00022801"/>
    </source>
</evidence>
<dbReference type="Proteomes" id="UP000553948">
    <property type="component" value="Unassembled WGS sequence"/>
</dbReference>
<keyword evidence="1 4" id="KW-0378">Hydrolase</keyword>
<evidence type="ECO:0000313" key="5">
    <source>
        <dbReference type="Proteomes" id="UP000553948"/>
    </source>
</evidence>